<sequence>MSNTQCQNKLASLEEAANKMQNFFDEVDAKEEWSVSEPDISDLEDFEDFEEWEERDMIPAAEYFTPLQDADHLIEKKHLQVGWAMYLATRSGYGEAALAYLIMNGSDAFIEQCRTEVLPHFNQASSPLLSSGNCIGPFGLESEVNLDDCN</sequence>
<evidence type="ECO:0000313" key="2">
    <source>
        <dbReference type="Proteomes" id="UP000823918"/>
    </source>
</evidence>
<evidence type="ECO:0000313" key="1">
    <source>
        <dbReference type="EMBL" id="HJC72197.1"/>
    </source>
</evidence>
<name>A0A9D2Q657_9FIRM</name>
<accession>A0A9D2Q657</accession>
<dbReference type="EMBL" id="DWWA01000027">
    <property type="protein sequence ID" value="HJC72197.1"/>
    <property type="molecule type" value="Genomic_DNA"/>
</dbReference>
<reference evidence="1" key="1">
    <citation type="journal article" date="2021" name="PeerJ">
        <title>Extensive microbial diversity within the chicken gut microbiome revealed by metagenomics and culture.</title>
        <authorList>
            <person name="Gilroy R."/>
            <person name="Ravi A."/>
            <person name="Getino M."/>
            <person name="Pursley I."/>
            <person name="Horton D.L."/>
            <person name="Alikhan N.F."/>
            <person name="Baker D."/>
            <person name="Gharbi K."/>
            <person name="Hall N."/>
            <person name="Watson M."/>
            <person name="Adriaenssens E.M."/>
            <person name="Foster-Nyarko E."/>
            <person name="Jarju S."/>
            <person name="Secka A."/>
            <person name="Antonio M."/>
            <person name="Oren A."/>
            <person name="Chaudhuri R.R."/>
            <person name="La Ragione R."/>
            <person name="Hildebrand F."/>
            <person name="Pallen M.J."/>
        </authorList>
    </citation>
    <scope>NUCLEOTIDE SEQUENCE</scope>
    <source>
        <strain evidence="1">5933</strain>
    </source>
</reference>
<organism evidence="1 2">
    <name type="scientific">Candidatus Ruthenibacterium merdavium</name>
    <dbReference type="NCBI Taxonomy" id="2838752"/>
    <lineage>
        <taxon>Bacteria</taxon>
        <taxon>Bacillati</taxon>
        <taxon>Bacillota</taxon>
        <taxon>Clostridia</taxon>
        <taxon>Eubacteriales</taxon>
        <taxon>Oscillospiraceae</taxon>
        <taxon>Ruthenibacterium</taxon>
    </lineage>
</organism>
<protein>
    <submittedName>
        <fullName evidence="1">Uncharacterized protein</fullName>
    </submittedName>
</protein>
<dbReference type="Proteomes" id="UP000823918">
    <property type="component" value="Unassembled WGS sequence"/>
</dbReference>
<dbReference type="AlphaFoldDB" id="A0A9D2Q657"/>
<proteinExistence type="predicted"/>
<gene>
    <name evidence="1" type="ORF">H9698_05325</name>
</gene>
<reference evidence="1" key="2">
    <citation type="submission" date="2021-04" db="EMBL/GenBank/DDBJ databases">
        <authorList>
            <person name="Gilroy R."/>
        </authorList>
    </citation>
    <scope>NUCLEOTIDE SEQUENCE</scope>
    <source>
        <strain evidence="1">5933</strain>
    </source>
</reference>
<comment type="caution">
    <text evidence="1">The sequence shown here is derived from an EMBL/GenBank/DDBJ whole genome shotgun (WGS) entry which is preliminary data.</text>
</comment>